<dbReference type="PANTHER" id="PTHR23150:SF19">
    <property type="entry name" value="FORMYLGLYCINE-GENERATING ENZYME"/>
    <property type="match status" value="1"/>
</dbReference>
<dbReference type="InterPro" id="IPR016187">
    <property type="entry name" value="CTDL_fold"/>
</dbReference>
<dbReference type="InterPro" id="IPR042095">
    <property type="entry name" value="SUMF_sf"/>
</dbReference>
<proteinExistence type="predicted"/>
<organism evidence="2 3">
    <name type="scientific">Blastopirellula marina</name>
    <dbReference type="NCBI Taxonomy" id="124"/>
    <lineage>
        <taxon>Bacteria</taxon>
        <taxon>Pseudomonadati</taxon>
        <taxon>Planctomycetota</taxon>
        <taxon>Planctomycetia</taxon>
        <taxon>Pirellulales</taxon>
        <taxon>Pirellulaceae</taxon>
        <taxon>Blastopirellula</taxon>
    </lineage>
</organism>
<name>A0A2S8FGL5_9BACT</name>
<accession>A0A2S8FGL5</accession>
<gene>
    <name evidence="2" type="ORF">C5Y96_11890</name>
</gene>
<protein>
    <recommendedName>
        <fullName evidence="1">Sulfatase-modifying factor enzyme-like domain-containing protein</fullName>
    </recommendedName>
</protein>
<dbReference type="Proteomes" id="UP000240009">
    <property type="component" value="Unassembled WGS sequence"/>
</dbReference>
<dbReference type="Gene3D" id="3.90.1580.10">
    <property type="entry name" value="paralog of FGE (formylglycine-generating enzyme)"/>
    <property type="match status" value="1"/>
</dbReference>
<dbReference type="SUPFAM" id="SSF56436">
    <property type="entry name" value="C-type lectin-like"/>
    <property type="match status" value="1"/>
</dbReference>
<evidence type="ECO:0000313" key="2">
    <source>
        <dbReference type="EMBL" id="PQO31054.1"/>
    </source>
</evidence>
<dbReference type="EMBL" id="PUIA01000037">
    <property type="protein sequence ID" value="PQO31054.1"/>
    <property type="molecule type" value="Genomic_DNA"/>
</dbReference>
<dbReference type="AlphaFoldDB" id="A0A2S8FGL5"/>
<dbReference type="Pfam" id="PF03781">
    <property type="entry name" value="FGE-sulfatase"/>
    <property type="match status" value="1"/>
</dbReference>
<evidence type="ECO:0000313" key="3">
    <source>
        <dbReference type="Proteomes" id="UP000240009"/>
    </source>
</evidence>
<dbReference type="GO" id="GO:0120147">
    <property type="term" value="F:formylglycine-generating oxidase activity"/>
    <property type="evidence" value="ECO:0007669"/>
    <property type="project" value="TreeGrafter"/>
</dbReference>
<sequence>MSMKIQQKPSLDYEVDRFRIQLSSKVEDAQAKLARLFQRFIQQREAKQTCPCFIKHLEVQQGPTPNNYEVLFGWFCDKCLTQLEQLIEADMPEIAEVSVGAELSEFRGFSDGFVSVTGAIAEFEDGSRIELAPFSISRRPVTTGEFEAFTQATGYLTDCERNDDGSFRMSELMEGIRPNQRANIPVHNVSFKDATAYCQWASVRLPTEGELLAASLIDQRIMTRRERHDFLFGATGRFDITKYPTALDGLSAEFVVGKAPAGNCIVRNGPYHVRTENWNDRENGHRHVCPMNVYDIMTGFRVCQLEQP</sequence>
<feature type="domain" description="Sulfatase-modifying factor enzyme-like" evidence="1">
    <location>
        <begin position="128"/>
        <end position="217"/>
    </location>
</feature>
<dbReference type="InterPro" id="IPR051043">
    <property type="entry name" value="Sulfatase_Mod_Factor_Kinase"/>
</dbReference>
<evidence type="ECO:0000259" key="1">
    <source>
        <dbReference type="Pfam" id="PF03781"/>
    </source>
</evidence>
<comment type="caution">
    <text evidence="2">The sequence shown here is derived from an EMBL/GenBank/DDBJ whole genome shotgun (WGS) entry which is preliminary data.</text>
</comment>
<dbReference type="PANTHER" id="PTHR23150">
    <property type="entry name" value="SULFATASE MODIFYING FACTOR 1, 2"/>
    <property type="match status" value="1"/>
</dbReference>
<dbReference type="InterPro" id="IPR005532">
    <property type="entry name" value="SUMF_dom"/>
</dbReference>
<reference evidence="2 3" key="1">
    <citation type="submission" date="2018-02" db="EMBL/GenBank/DDBJ databases">
        <title>Comparative genomes isolates from brazilian mangrove.</title>
        <authorList>
            <person name="Araujo J.E."/>
            <person name="Taketani R.G."/>
            <person name="Silva M.C.P."/>
            <person name="Loureco M.V."/>
            <person name="Andreote F.D."/>
        </authorList>
    </citation>
    <scope>NUCLEOTIDE SEQUENCE [LARGE SCALE GENOMIC DNA]</scope>
    <source>
        <strain evidence="2 3">HEX-2 MGV</strain>
    </source>
</reference>